<name>A0A839QZJ9_9MICO</name>
<feature type="domain" description="ABC-2 type transporter transmembrane" evidence="7">
    <location>
        <begin position="61"/>
        <end position="244"/>
    </location>
</feature>
<feature type="region of interest" description="Disordered" evidence="5">
    <location>
        <begin position="1"/>
        <end position="32"/>
    </location>
</feature>
<comment type="caution">
    <text evidence="8">The sequence shown here is derived from an EMBL/GenBank/DDBJ whole genome shotgun (WGS) entry which is preliminary data.</text>
</comment>
<organism evidence="8 9">
    <name type="scientific">Helcobacillus massiliensis</name>
    <dbReference type="NCBI Taxonomy" id="521392"/>
    <lineage>
        <taxon>Bacteria</taxon>
        <taxon>Bacillati</taxon>
        <taxon>Actinomycetota</taxon>
        <taxon>Actinomycetes</taxon>
        <taxon>Micrococcales</taxon>
        <taxon>Dermabacteraceae</taxon>
        <taxon>Helcobacillus</taxon>
    </lineage>
</organism>
<dbReference type="GO" id="GO:0016020">
    <property type="term" value="C:membrane"/>
    <property type="evidence" value="ECO:0007669"/>
    <property type="project" value="UniProtKB-SubCell"/>
</dbReference>
<keyword evidence="2 6" id="KW-0812">Transmembrane</keyword>
<dbReference type="RefSeq" id="WP_183376527.1">
    <property type="nucleotide sequence ID" value="NZ_JACHWP010000005.1"/>
</dbReference>
<evidence type="ECO:0000256" key="5">
    <source>
        <dbReference type="SAM" id="MobiDB-lite"/>
    </source>
</evidence>
<keyword evidence="4 6" id="KW-0472">Membrane</keyword>
<dbReference type="InterPro" id="IPR013525">
    <property type="entry name" value="ABC2_TM"/>
</dbReference>
<feature type="transmembrane region" description="Helical" evidence="6">
    <location>
        <begin position="232"/>
        <end position="250"/>
    </location>
</feature>
<comment type="subcellular location">
    <subcellularLocation>
        <location evidence="1">Membrane</location>
        <topology evidence="1">Multi-pass membrane protein</topology>
    </subcellularLocation>
</comment>
<keyword evidence="9" id="KW-1185">Reference proteome</keyword>
<evidence type="ECO:0000256" key="2">
    <source>
        <dbReference type="ARBA" id="ARBA00022692"/>
    </source>
</evidence>
<evidence type="ECO:0000256" key="6">
    <source>
        <dbReference type="SAM" id="Phobius"/>
    </source>
</evidence>
<evidence type="ECO:0000256" key="1">
    <source>
        <dbReference type="ARBA" id="ARBA00004141"/>
    </source>
</evidence>
<proteinExistence type="predicted"/>
<protein>
    <submittedName>
        <fullName evidence="8">ABC-type Na+ efflux pump permease subunit</fullName>
    </submittedName>
</protein>
<evidence type="ECO:0000256" key="3">
    <source>
        <dbReference type="ARBA" id="ARBA00022989"/>
    </source>
</evidence>
<dbReference type="AlphaFoldDB" id="A0A839QZJ9"/>
<sequence length="251" mass="26126">MNTQAPHTDPSTNSGSTAESSRVTRGGAGAGASARPTFWQAALTIARREIMVKLTSRAYVLSTVVALALVLFAGLALPRMGEIFSSEDTIAVTADTKPLVDQLGDGYTAEVVADTDAAEAAVRSEKADAAVVPSDSSPTKVAVIGLRDTPDELTGVLSLRPEVQLLDPNAPNPLLVYMIALGFGLIFMMIAMTYGLQMAQSVVEEKQSRIVEIILATVTARAILAGKVIGNSALAFGQVGLLALASLLTVQ</sequence>
<evidence type="ECO:0000256" key="4">
    <source>
        <dbReference type="ARBA" id="ARBA00023136"/>
    </source>
</evidence>
<feature type="compositionally biased region" description="Polar residues" evidence="5">
    <location>
        <begin position="1"/>
        <end position="23"/>
    </location>
</feature>
<dbReference type="Pfam" id="PF12698">
    <property type="entry name" value="ABC2_membrane_3"/>
    <property type="match status" value="1"/>
</dbReference>
<dbReference type="EMBL" id="JACHWP010000005">
    <property type="protein sequence ID" value="MBB3023381.1"/>
    <property type="molecule type" value="Genomic_DNA"/>
</dbReference>
<accession>A0A839QZJ9</accession>
<reference evidence="8 9" key="1">
    <citation type="submission" date="2020-08" db="EMBL/GenBank/DDBJ databases">
        <title>Sequencing the genomes of 1000 actinobacteria strains.</title>
        <authorList>
            <person name="Klenk H.-P."/>
        </authorList>
    </citation>
    <scope>NUCLEOTIDE SEQUENCE [LARGE SCALE GENOMIC DNA]</scope>
    <source>
        <strain evidence="8 9">DSM 23040</strain>
    </source>
</reference>
<gene>
    <name evidence="8" type="ORF">FHX50_001676</name>
</gene>
<keyword evidence="3 6" id="KW-1133">Transmembrane helix</keyword>
<evidence type="ECO:0000313" key="9">
    <source>
        <dbReference type="Proteomes" id="UP000568050"/>
    </source>
</evidence>
<dbReference type="Proteomes" id="UP000568050">
    <property type="component" value="Unassembled WGS sequence"/>
</dbReference>
<dbReference type="GO" id="GO:0140359">
    <property type="term" value="F:ABC-type transporter activity"/>
    <property type="evidence" value="ECO:0007669"/>
    <property type="project" value="InterPro"/>
</dbReference>
<feature type="transmembrane region" description="Helical" evidence="6">
    <location>
        <begin position="58"/>
        <end position="77"/>
    </location>
</feature>
<feature type="non-terminal residue" evidence="8">
    <location>
        <position position="251"/>
    </location>
</feature>
<feature type="transmembrane region" description="Helical" evidence="6">
    <location>
        <begin position="174"/>
        <end position="196"/>
    </location>
</feature>
<evidence type="ECO:0000313" key="8">
    <source>
        <dbReference type="EMBL" id="MBB3023381.1"/>
    </source>
</evidence>
<evidence type="ECO:0000259" key="7">
    <source>
        <dbReference type="Pfam" id="PF12698"/>
    </source>
</evidence>